<dbReference type="Gene3D" id="3.40.109.40">
    <property type="match status" value="1"/>
</dbReference>
<dbReference type="STRING" id="1121326.CLMAG_29700"/>
<gene>
    <name evidence="1" type="ORF">CLMAG_29700</name>
</gene>
<dbReference type="OrthoDB" id="2034596at2"/>
<dbReference type="AlphaFoldDB" id="A0A161YKY3"/>
<proteinExistence type="predicted"/>
<accession>A0A161YKY3</accession>
<dbReference type="InterPro" id="IPR037010">
    <property type="entry name" value="VitB12-dep_Met_synth_activ_sf"/>
</dbReference>
<dbReference type="PATRIC" id="fig|1121326.3.peg.2994"/>
<name>A0A161YKY3_9CLOT</name>
<organism evidence="1 2">
    <name type="scientific">Clostridium magnum DSM 2767</name>
    <dbReference type="NCBI Taxonomy" id="1121326"/>
    <lineage>
        <taxon>Bacteria</taxon>
        <taxon>Bacillati</taxon>
        <taxon>Bacillota</taxon>
        <taxon>Clostridia</taxon>
        <taxon>Eubacteriales</taxon>
        <taxon>Clostridiaceae</taxon>
        <taxon>Clostridium</taxon>
    </lineage>
</organism>
<comment type="caution">
    <text evidence="1">The sequence shown here is derived from an EMBL/GenBank/DDBJ whole genome shotgun (WGS) entry which is preliminary data.</text>
</comment>
<dbReference type="Proteomes" id="UP000076603">
    <property type="component" value="Unassembled WGS sequence"/>
</dbReference>
<sequence length="224" mass="25485">MNTISDFKFQLNKNNIISSVQSYCQSPPYEVLSKIYDNMLPLVKKYSKPLGLFKIERKLDELKLISLKDCKFVIYCAVTIGQNSVDKVNSLFKDGKFYEAILFDAIASYFLFDISDQLFTTICEKYNDINLGLTNKIVPGDGDIDLEYQREIISRLQSNTISIVNNCMLYPSKSMSYIYGADESIASNQYKDHSCITCSNIFCKMKNSKDNIESTLIPKTMGCA</sequence>
<protein>
    <submittedName>
        <fullName evidence="1">Vitamin B12 dependent methionine synthase, activation domain</fullName>
    </submittedName>
</protein>
<dbReference type="GO" id="GO:0008705">
    <property type="term" value="F:methionine synthase activity"/>
    <property type="evidence" value="ECO:0007669"/>
    <property type="project" value="InterPro"/>
</dbReference>
<dbReference type="EMBL" id="LWAE01000003">
    <property type="protein sequence ID" value="KZL91212.1"/>
    <property type="molecule type" value="Genomic_DNA"/>
</dbReference>
<keyword evidence="2" id="KW-1185">Reference proteome</keyword>
<evidence type="ECO:0000313" key="1">
    <source>
        <dbReference type="EMBL" id="KZL91212.1"/>
    </source>
</evidence>
<evidence type="ECO:0000313" key="2">
    <source>
        <dbReference type="Proteomes" id="UP000076603"/>
    </source>
</evidence>
<dbReference type="RefSeq" id="WP_066623582.1">
    <property type="nucleotide sequence ID" value="NZ_FQXL01000027.1"/>
</dbReference>
<reference evidence="1 2" key="1">
    <citation type="submission" date="2016-04" db="EMBL/GenBank/DDBJ databases">
        <title>Genome sequence of Clostridium magnum DSM 2767.</title>
        <authorList>
            <person name="Poehlein A."/>
            <person name="Uhlig R."/>
            <person name="Fischer R."/>
            <person name="Bahl H."/>
            <person name="Daniel R."/>
        </authorList>
    </citation>
    <scope>NUCLEOTIDE SEQUENCE [LARGE SCALE GENOMIC DNA]</scope>
    <source>
        <strain evidence="1 2">DSM 2767</strain>
    </source>
</reference>
<dbReference type="SUPFAM" id="SSF56507">
    <property type="entry name" value="Methionine synthase activation domain-like"/>
    <property type="match status" value="1"/>
</dbReference>